<accession>A0ACB0ZTF0</accession>
<comment type="caution">
    <text evidence="1">The sequence shown here is derived from an EMBL/GenBank/DDBJ whole genome shotgun (WGS) entry which is preliminary data.</text>
</comment>
<evidence type="ECO:0000313" key="2">
    <source>
        <dbReference type="Proteomes" id="UP001497535"/>
    </source>
</evidence>
<keyword evidence="2" id="KW-1185">Reference proteome</keyword>
<organism evidence="1 2">
    <name type="scientific">Meloidogyne enterolobii</name>
    <name type="common">Root-knot nematode worm</name>
    <name type="synonym">Meloidogyne mayaguensis</name>
    <dbReference type="NCBI Taxonomy" id="390850"/>
    <lineage>
        <taxon>Eukaryota</taxon>
        <taxon>Metazoa</taxon>
        <taxon>Ecdysozoa</taxon>
        <taxon>Nematoda</taxon>
        <taxon>Chromadorea</taxon>
        <taxon>Rhabditida</taxon>
        <taxon>Tylenchina</taxon>
        <taxon>Tylenchomorpha</taxon>
        <taxon>Tylenchoidea</taxon>
        <taxon>Meloidogynidae</taxon>
        <taxon>Meloidogyninae</taxon>
        <taxon>Meloidogyne</taxon>
    </lineage>
</organism>
<evidence type="ECO:0000313" key="1">
    <source>
        <dbReference type="EMBL" id="CAK5082425.1"/>
    </source>
</evidence>
<protein>
    <submittedName>
        <fullName evidence="1">Uncharacterized protein</fullName>
    </submittedName>
</protein>
<name>A0ACB0ZTF0_MELEN</name>
<proteinExistence type="predicted"/>
<reference evidence="1" key="1">
    <citation type="submission" date="2023-11" db="EMBL/GenBank/DDBJ databases">
        <authorList>
            <person name="Poullet M."/>
        </authorList>
    </citation>
    <scope>NUCLEOTIDE SEQUENCE</scope>
    <source>
        <strain evidence="1">E1834</strain>
    </source>
</reference>
<gene>
    <name evidence="1" type="ORF">MENTE1834_LOCUS29705</name>
</gene>
<dbReference type="Proteomes" id="UP001497535">
    <property type="component" value="Unassembled WGS sequence"/>
</dbReference>
<dbReference type="EMBL" id="CAVMJV010000046">
    <property type="protein sequence ID" value="CAK5082425.1"/>
    <property type="molecule type" value="Genomic_DNA"/>
</dbReference>
<sequence length="205" mass="24042">MSLSLHVQFLYTRRCVRASSFSPKTRSLIKPLNWTPEPFYYKIFSLKNIFSYSIFRTLIEQTDEQRALKLQIKNSEEQLKRLCQTNILDLCFHIWVDGEFGTISGFRLGRLRQEQVIAERLGIEFVGYELVPFGSCSFIRSLRKDNSDKIEELPLYGSGGWRPFGQPALDKALIAFMDCFIQVEKRLKQHFPGTQLLPYRMQKTR</sequence>